<dbReference type="GO" id="GO:0004769">
    <property type="term" value="F:steroid Delta-isomerase activity"/>
    <property type="evidence" value="ECO:0007669"/>
    <property type="project" value="UniProtKB-EC"/>
</dbReference>
<keyword evidence="1" id="KW-0413">Isomerase</keyword>
<reference evidence="1 2" key="1">
    <citation type="submission" date="2017-03" db="EMBL/GenBank/DDBJ databases">
        <authorList>
            <person name="Afonso C.L."/>
            <person name="Miller P.J."/>
            <person name="Scott M.A."/>
            <person name="Spackman E."/>
            <person name="Goraichik I."/>
            <person name="Dimitrov K.M."/>
            <person name="Suarez D.L."/>
            <person name="Swayne D.E."/>
        </authorList>
    </citation>
    <scope>NUCLEOTIDE SEQUENCE [LARGE SCALE GENOMIC DNA]</scope>
    <source>
        <strain evidence="1 2">CECT 7450</strain>
    </source>
</reference>
<dbReference type="EMBL" id="FWFX01000014">
    <property type="protein sequence ID" value="SLN66903.1"/>
    <property type="molecule type" value="Genomic_DNA"/>
</dbReference>
<evidence type="ECO:0000313" key="1">
    <source>
        <dbReference type="EMBL" id="SLN66903.1"/>
    </source>
</evidence>
<keyword evidence="2" id="KW-1185">Reference proteome</keyword>
<proteinExistence type="predicted"/>
<organism evidence="1 2">
    <name type="scientific">Roseovarius albus</name>
    <dbReference type="NCBI Taxonomy" id="1247867"/>
    <lineage>
        <taxon>Bacteria</taxon>
        <taxon>Pseudomonadati</taxon>
        <taxon>Pseudomonadota</taxon>
        <taxon>Alphaproteobacteria</taxon>
        <taxon>Rhodobacterales</taxon>
        <taxon>Roseobacteraceae</taxon>
        <taxon>Roseovarius</taxon>
    </lineage>
</organism>
<dbReference type="InterPro" id="IPR032710">
    <property type="entry name" value="NTF2-like_dom_sf"/>
</dbReference>
<dbReference type="SUPFAM" id="SSF54427">
    <property type="entry name" value="NTF2-like"/>
    <property type="match status" value="1"/>
</dbReference>
<evidence type="ECO:0000313" key="2">
    <source>
        <dbReference type="Proteomes" id="UP000193061"/>
    </source>
</evidence>
<protein>
    <submittedName>
        <fullName evidence="1">Steroid Delta-isomerase</fullName>
        <ecNumber evidence="1">5.3.3.1</ecNumber>
    </submittedName>
</protein>
<name>A0A1X7A092_9RHOB</name>
<dbReference type="AlphaFoldDB" id="A0A1X7A092"/>
<dbReference type="EC" id="5.3.3.1" evidence="1"/>
<sequence>MVALDPVGTKRIDGRAALLEFFKNGPFTRSIHAELEGQVRLAGNSAAFAFIAHSDGKEMHIIDVFEFDEHNQIAKLLAYWSNANVVNLD</sequence>
<dbReference type="Proteomes" id="UP000193061">
    <property type="component" value="Unassembled WGS sequence"/>
</dbReference>
<accession>A0A1X7A092</accession>
<gene>
    <name evidence="1" type="primary">ksi</name>
    <name evidence="1" type="ORF">ROA7450_03550</name>
</gene>
<dbReference type="Gene3D" id="3.10.450.50">
    <property type="match status" value="1"/>
</dbReference>